<gene>
    <name evidence="2" type="ORF">Zmor_027697</name>
</gene>
<evidence type="ECO:0000313" key="3">
    <source>
        <dbReference type="Proteomes" id="UP001168821"/>
    </source>
</evidence>
<dbReference type="EMBL" id="JALNTZ010000009">
    <property type="protein sequence ID" value="KAJ3641182.1"/>
    <property type="molecule type" value="Genomic_DNA"/>
</dbReference>
<reference evidence="2" key="1">
    <citation type="journal article" date="2023" name="G3 (Bethesda)">
        <title>Whole genome assemblies of Zophobas morio and Tenebrio molitor.</title>
        <authorList>
            <person name="Kaur S."/>
            <person name="Stinson S.A."/>
            <person name="diCenzo G.C."/>
        </authorList>
    </citation>
    <scope>NUCLEOTIDE SEQUENCE</scope>
    <source>
        <strain evidence="2">QUZm001</strain>
    </source>
</reference>
<dbReference type="AlphaFoldDB" id="A0AA38M3J5"/>
<proteinExistence type="predicted"/>
<dbReference type="Proteomes" id="UP001168821">
    <property type="component" value="Unassembled WGS sequence"/>
</dbReference>
<organism evidence="2 3">
    <name type="scientific">Zophobas morio</name>
    <dbReference type="NCBI Taxonomy" id="2755281"/>
    <lineage>
        <taxon>Eukaryota</taxon>
        <taxon>Metazoa</taxon>
        <taxon>Ecdysozoa</taxon>
        <taxon>Arthropoda</taxon>
        <taxon>Hexapoda</taxon>
        <taxon>Insecta</taxon>
        <taxon>Pterygota</taxon>
        <taxon>Neoptera</taxon>
        <taxon>Endopterygota</taxon>
        <taxon>Coleoptera</taxon>
        <taxon>Polyphaga</taxon>
        <taxon>Cucujiformia</taxon>
        <taxon>Tenebrionidae</taxon>
        <taxon>Zophobas</taxon>
    </lineage>
</organism>
<name>A0AA38M3J5_9CUCU</name>
<protein>
    <submittedName>
        <fullName evidence="2">Uncharacterized protein</fullName>
    </submittedName>
</protein>
<sequence>MAALHLRERLGIFIIRGWSTLPRIFTKLMLPALESTPNRPNESSMQPKPVIKGCQSYAQAVAQIDKELQNAHGFKIAIIFKKWPLPSRPCALSAPTQPPVPQNVLKPPPRAPSKSTILNVGAPKPPNQD</sequence>
<keyword evidence="3" id="KW-1185">Reference proteome</keyword>
<feature type="region of interest" description="Disordered" evidence="1">
    <location>
        <begin position="91"/>
        <end position="129"/>
    </location>
</feature>
<accession>A0AA38M3J5</accession>
<feature type="compositionally biased region" description="Pro residues" evidence="1">
    <location>
        <begin position="96"/>
        <end position="111"/>
    </location>
</feature>
<comment type="caution">
    <text evidence="2">The sequence shown here is derived from an EMBL/GenBank/DDBJ whole genome shotgun (WGS) entry which is preliminary data.</text>
</comment>
<evidence type="ECO:0000313" key="2">
    <source>
        <dbReference type="EMBL" id="KAJ3641182.1"/>
    </source>
</evidence>
<evidence type="ECO:0000256" key="1">
    <source>
        <dbReference type="SAM" id="MobiDB-lite"/>
    </source>
</evidence>